<dbReference type="CDD" id="cd13578">
    <property type="entry name" value="PBP2_Bug27"/>
    <property type="match status" value="1"/>
</dbReference>
<reference evidence="3" key="1">
    <citation type="submission" date="2016-09" db="EMBL/GenBank/DDBJ databases">
        <authorList>
            <person name="Capua I."/>
            <person name="De Benedictis P."/>
            <person name="Joannis T."/>
            <person name="Lombin L.H."/>
            <person name="Cattoli G."/>
        </authorList>
    </citation>
    <scope>NUCLEOTIDE SEQUENCE</scope>
    <source>
        <strain evidence="3">B9</strain>
    </source>
</reference>
<feature type="chain" id="PRO_5013244595" evidence="2">
    <location>
        <begin position="29"/>
        <end position="328"/>
    </location>
</feature>
<dbReference type="InterPro" id="IPR005064">
    <property type="entry name" value="BUG"/>
</dbReference>
<comment type="similarity">
    <text evidence="1">Belongs to the UPF0065 (bug) family.</text>
</comment>
<dbReference type="SUPFAM" id="SSF53850">
    <property type="entry name" value="Periplasmic binding protein-like II"/>
    <property type="match status" value="1"/>
</dbReference>
<dbReference type="Gene3D" id="3.40.190.150">
    <property type="entry name" value="Bordetella uptake gene, domain 1"/>
    <property type="match status" value="1"/>
</dbReference>
<dbReference type="PANTHER" id="PTHR42928">
    <property type="entry name" value="TRICARBOXYLATE-BINDING PROTEIN"/>
    <property type="match status" value="1"/>
</dbReference>
<sequence>MTTVSRIRRAVVAGLAGTAVLGAPAVFAADNWPAKPITLVVPFASGGTTDILARTIGQKLGEALQQPVVVDNRPGAGGTLGAANVARAPADGYTFLLATVAHTMAPAIYKSLPYEFTRDLDPVGLVALTPNVLVVNPAIPVKSVSDLIAYIKAHPGKVNYGSAGIGSTEHLSGELFRALTGTDIAHVPYKGGAPMMTDLIAGQIQMAIETSPSASQHVRSGKVRALAVTTAKRSAAYPGVPTLAESGVRGYEVTTWFALMAPRGTPAAIEQRVSAELGKLLKAPEVQKRFDEQGVTAGDMTPTQLAAFIRAETDKWGKVARESGAKAE</sequence>
<evidence type="ECO:0000313" key="3">
    <source>
        <dbReference type="EMBL" id="SCU95316.1"/>
    </source>
</evidence>
<proteinExistence type="inferred from homology"/>
<evidence type="ECO:0000256" key="2">
    <source>
        <dbReference type="SAM" id="SignalP"/>
    </source>
</evidence>
<dbReference type="AlphaFoldDB" id="A0A1K0IPY7"/>
<dbReference type="Gene3D" id="3.40.190.10">
    <property type="entry name" value="Periplasmic binding protein-like II"/>
    <property type="match status" value="1"/>
</dbReference>
<dbReference type="EMBL" id="FMSH01000482">
    <property type="protein sequence ID" value="SCU95316.1"/>
    <property type="molecule type" value="Genomic_DNA"/>
</dbReference>
<dbReference type="RefSeq" id="WP_340529645.1">
    <property type="nucleotide sequence ID" value="NZ_FMSH01000482.1"/>
</dbReference>
<dbReference type="PIRSF" id="PIRSF017082">
    <property type="entry name" value="YflP"/>
    <property type="match status" value="1"/>
</dbReference>
<dbReference type="Pfam" id="PF03401">
    <property type="entry name" value="TctC"/>
    <property type="match status" value="1"/>
</dbReference>
<name>A0A1K0IPY7_CUPNE</name>
<evidence type="ECO:0000256" key="1">
    <source>
        <dbReference type="ARBA" id="ARBA00006987"/>
    </source>
</evidence>
<dbReference type="InterPro" id="IPR042100">
    <property type="entry name" value="Bug_dom1"/>
</dbReference>
<feature type="signal peptide" evidence="2">
    <location>
        <begin position="1"/>
        <end position="28"/>
    </location>
</feature>
<dbReference type="PANTHER" id="PTHR42928:SF5">
    <property type="entry name" value="BLR1237 PROTEIN"/>
    <property type="match status" value="1"/>
</dbReference>
<keyword evidence="2" id="KW-0732">Signal</keyword>
<organism evidence="3">
    <name type="scientific">Cupriavidus necator</name>
    <name type="common">Alcaligenes eutrophus</name>
    <name type="synonym">Ralstonia eutropha</name>
    <dbReference type="NCBI Taxonomy" id="106590"/>
    <lineage>
        <taxon>Bacteria</taxon>
        <taxon>Pseudomonadati</taxon>
        <taxon>Pseudomonadota</taxon>
        <taxon>Betaproteobacteria</taxon>
        <taxon>Burkholderiales</taxon>
        <taxon>Burkholderiaceae</taxon>
        <taxon>Cupriavidus</taxon>
    </lineage>
</organism>
<protein>
    <submittedName>
        <fullName evidence="3">Protein BugT</fullName>
    </submittedName>
</protein>
<gene>
    <name evidence="3" type="primary">bugT</name>
    <name evidence="3" type="ORF">CNECB9_5320027</name>
</gene>
<accession>A0A1K0IPY7</accession>